<feature type="region of interest" description="Disordered" evidence="5">
    <location>
        <begin position="72"/>
        <end position="130"/>
    </location>
</feature>
<dbReference type="SUPFAM" id="SSF52540">
    <property type="entry name" value="P-loop containing nucleoside triphosphate hydrolases"/>
    <property type="match status" value="1"/>
</dbReference>
<organism evidence="8 9">
    <name type="scientific">Prorocentrum cordatum</name>
    <dbReference type="NCBI Taxonomy" id="2364126"/>
    <lineage>
        <taxon>Eukaryota</taxon>
        <taxon>Sar</taxon>
        <taxon>Alveolata</taxon>
        <taxon>Dinophyceae</taxon>
        <taxon>Prorocentrales</taxon>
        <taxon>Prorocentraceae</taxon>
        <taxon>Prorocentrum</taxon>
    </lineage>
</organism>
<evidence type="ECO:0000259" key="6">
    <source>
        <dbReference type="PROSITE" id="PS51192"/>
    </source>
</evidence>
<dbReference type="InterPro" id="IPR011545">
    <property type="entry name" value="DEAD/DEAH_box_helicase_dom"/>
</dbReference>
<dbReference type="Pfam" id="PF00270">
    <property type="entry name" value="DEAD"/>
    <property type="match status" value="1"/>
</dbReference>
<dbReference type="Pfam" id="PF26076">
    <property type="entry name" value="WHD_DDX60"/>
    <property type="match status" value="1"/>
</dbReference>
<evidence type="ECO:0000313" key="9">
    <source>
        <dbReference type="Proteomes" id="UP001189429"/>
    </source>
</evidence>
<dbReference type="PROSITE" id="PS51192">
    <property type="entry name" value="HELICASE_ATP_BIND_1"/>
    <property type="match status" value="1"/>
</dbReference>
<sequence length="1206" mass="136853">MQLDKLPPPQQPKARQLVQYLFCLLQELMNSYGKRLDGKGIKQVQEALICIGFPKVAGHAFKTWLDHKAKEAESAAKASENDKGKDDKKKGKDDKKDDKKDKKEDKKDKKDDKKDKKDKKEKKEDDDEKDLESYKVTKDVDLVWSGVGNDEYAFQLMYLGPHMARTVGTAKDPLGRVNFKPDGWQRQLLDVVDSKRSSLVVAPTASGKTFIGYYVMDKVLREDNDGVAVYVAPSKALVNQVSAEIYARFSSKNYPPNSRTELLGSFLREFNTAGGVAEQGKWKNCQILVTIPHILEMLLMSRTNQDWVKRLKWIIFDEVHCIGEQEGGVQWEHNFQMIPCPFIALSATVADPSFFHGWLGSLAKQKKLADVDLVVHTERWNDLYKFVFCDGALRPLHPFCALVEKSVRKNGLASDMTLTPQEMITLFQEVKRIVGKNDRWDALLPSTWFGNEVGFVSKGDARKYERRMKELFLELLTENTINSERFSDLGMTLQSTPELDVEMLSGKSSSKFAPPSRSEHGEKATDMTQLVQKNSYLQAPTLVDLCRKLDKSEYLPAIIFNFSTKDIEKMLNRLVKELKDQQWNKYYGTEEAAWKSKKLMEARYKEYEAKKKAYEEALKAKGNKNQEAKAARKSGGDDEGRGNRNAEAADTTQDQMLDEPEPPIELADQIDLEFSFHSPKALGQWQEDIEEELEKLAQKKTPQYLIDALRRGIAIHHEGLKRHYTLAVEILFRRGYLRIVLATGTLALGINMPCRSTIFCGSSVELNGLMFRQMSGRAGRRGFDLLGQVVFLDMGFSKVRSLIASELPTLTGEYTLSPVSLLRALQMWKVISTDEIVLQSKELELPRSKEEIAKCLRPMFDNPFFKSKTAELETQTQHYTRFAVEFLYSQGLLDPKGVPTSLANLVVHLFEVEPANFILSRLLSKGLLHKYLKDEKKNVVKDDRSSHLTVKLTSVLAWFFFRRRLPDLIPTERKQRKKHLPSKGCPVLPKLPSEILAEVMRYSESTFKIFQQLSWTVASSRKIKQGDLTLPFSGIEFPDDWDARGEPFQKGEGSFFEGYVGQITRYRARSPFSAVSGSGDSFKSPQELVTCVRNVLHMDLNALPMVLPAAGKDDALEATNSWAVDFMIHGSRKHLYEDNGIDTTKAWKLISEFIAKVRMAVAAMKVFAPKDDIVLVTMIELIDEMEARLSPKAPTSSKAPPKPKAK</sequence>
<dbReference type="SMART" id="SM00490">
    <property type="entry name" value="HELICc"/>
    <property type="match status" value="1"/>
</dbReference>
<evidence type="ECO:0000256" key="3">
    <source>
        <dbReference type="ARBA" id="ARBA00022806"/>
    </source>
</evidence>
<feature type="region of interest" description="Disordered" evidence="5">
    <location>
        <begin position="620"/>
        <end position="659"/>
    </location>
</feature>
<dbReference type="PROSITE" id="PS51194">
    <property type="entry name" value="HELICASE_CTER"/>
    <property type="match status" value="1"/>
</dbReference>
<evidence type="ECO:0000313" key="8">
    <source>
        <dbReference type="EMBL" id="CAK0887791.1"/>
    </source>
</evidence>
<keyword evidence="1" id="KW-0547">Nucleotide-binding</keyword>
<evidence type="ECO:0000256" key="1">
    <source>
        <dbReference type="ARBA" id="ARBA00022741"/>
    </source>
</evidence>
<keyword evidence="3" id="KW-0347">Helicase</keyword>
<dbReference type="SMART" id="SM00487">
    <property type="entry name" value="DEXDc"/>
    <property type="match status" value="1"/>
</dbReference>
<accession>A0ABN9WMF3</accession>
<dbReference type="InterPro" id="IPR052431">
    <property type="entry name" value="SKI2_subfamily_helicases"/>
</dbReference>
<evidence type="ECO:0008006" key="10">
    <source>
        <dbReference type="Google" id="ProtNLM"/>
    </source>
</evidence>
<keyword evidence="9" id="KW-1185">Reference proteome</keyword>
<reference evidence="8" key="1">
    <citation type="submission" date="2023-10" db="EMBL/GenBank/DDBJ databases">
        <authorList>
            <person name="Chen Y."/>
            <person name="Shah S."/>
            <person name="Dougan E. K."/>
            <person name="Thang M."/>
            <person name="Chan C."/>
        </authorList>
    </citation>
    <scope>NUCLEOTIDE SEQUENCE [LARGE SCALE GENOMIC DNA]</scope>
</reference>
<evidence type="ECO:0000256" key="2">
    <source>
        <dbReference type="ARBA" id="ARBA00022801"/>
    </source>
</evidence>
<dbReference type="Gene3D" id="3.40.50.300">
    <property type="entry name" value="P-loop containing nucleotide triphosphate hydrolases"/>
    <property type="match status" value="2"/>
</dbReference>
<feature type="domain" description="Helicase C-terminal" evidence="7">
    <location>
        <begin position="681"/>
        <end position="822"/>
    </location>
</feature>
<gene>
    <name evidence="8" type="ORF">PCOR1329_LOCUS68754</name>
</gene>
<dbReference type="PANTHER" id="PTHR44533">
    <property type="entry name" value="DEAD/H RNA HELICASE, PUTATIVE-RELATED"/>
    <property type="match status" value="1"/>
</dbReference>
<dbReference type="Proteomes" id="UP001189429">
    <property type="component" value="Unassembled WGS sequence"/>
</dbReference>
<protein>
    <recommendedName>
        <fullName evidence="10">RNA helicase</fullName>
    </recommendedName>
</protein>
<dbReference type="InterPro" id="IPR059032">
    <property type="entry name" value="WHD_DDX60"/>
</dbReference>
<name>A0ABN9WMF3_9DINO</name>
<comment type="caution">
    <text evidence="8">The sequence shown here is derived from an EMBL/GenBank/DDBJ whole genome shotgun (WGS) entry which is preliminary data.</text>
</comment>
<evidence type="ECO:0000256" key="4">
    <source>
        <dbReference type="ARBA" id="ARBA00022840"/>
    </source>
</evidence>
<dbReference type="InterPro" id="IPR027417">
    <property type="entry name" value="P-loop_NTPase"/>
</dbReference>
<evidence type="ECO:0000256" key="5">
    <source>
        <dbReference type="SAM" id="MobiDB-lite"/>
    </source>
</evidence>
<evidence type="ECO:0000259" key="7">
    <source>
        <dbReference type="PROSITE" id="PS51194"/>
    </source>
</evidence>
<feature type="compositionally biased region" description="Basic and acidic residues" evidence="5">
    <location>
        <begin position="620"/>
        <end position="644"/>
    </location>
</feature>
<proteinExistence type="predicted"/>
<dbReference type="PANTHER" id="PTHR44533:SF4">
    <property type="entry name" value="DEAD_H RNA HELICASE, PUTATIVE-RELATED"/>
    <property type="match status" value="1"/>
</dbReference>
<feature type="domain" description="Helicase ATP-binding" evidence="6">
    <location>
        <begin position="189"/>
        <end position="367"/>
    </location>
</feature>
<dbReference type="EMBL" id="CAUYUJ010018986">
    <property type="protein sequence ID" value="CAK0887791.1"/>
    <property type="molecule type" value="Genomic_DNA"/>
</dbReference>
<keyword evidence="4" id="KW-0067">ATP-binding</keyword>
<dbReference type="InterPro" id="IPR014001">
    <property type="entry name" value="Helicase_ATP-bd"/>
</dbReference>
<feature type="compositionally biased region" description="Basic and acidic residues" evidence="5">
    <location>
        <begin position="72"/>
        <end position="115"/>
    </location>
</feature>
<keyword evidence="2" id="KW-0378">Hydrolase</keyword>
<dbReference type="InterPro" id="IPR001650">
    <property type="entry name" value="Helicase_C-like"/>
</dbReference>